<evidence type="ECO:0000259" key="2">
    <source>
        <dbReference type="SMART" id="SM00854"/>
    </source>
</evidence>
<dbReference type="SUPFAM" id="SSF56300">
    <property type="entry name" value="Metallo-dependent phosphatases"/>
    <property type="match status" value="1"/>
</dbReference>
<dbReference type="Gene3D" id="3.60.21.10">
    <property type="match status" value="1"/>
</dbReference>
<comment type="similarity">
    <text evidence="1">Belongs to the CapA family.</text>
</comment>
<dbReference type="PANTHER" id="PTHR33393:SF11">
    <property type="entry name" value="POLYGLUTAMINE SYNTHESIS ACCESSORY PROTEIN RV0574C-RELATED"/>
    <property type="match status" value="1"/>
</dbReference>
<accession>A0A0F9AUP3</accession>
<dbReference type="InterPro" id="IPR019079">
    <property type="entry name" value="Capsule_synth_CapA"/>
</dbReference>
<feature type="non-terminal residue" evidence="3">
    <location>
        <position position="229"/>
    </location>
</feature>
<dbReference type="Pfam" id="PF09587">
    <property type="entry name" value="PGA_cap"/>
    <property type="match status" value="1"/>
</dbReference>
<dbReference type="InterPro" id="IPR052169">
    <property type="entry name" value="CW_Biosynth-Accessory"/>
</dbReference>
<sequence>MRCLKILLMSGYILFSSFSAYYADTLSQSGKTPKDGFLTIGLTGDIMLGRLVNEVITAEGYLYPWGNMIELLTSTDLNIVNLETTLTTSTSRVEKTYNFKADPDKVQSLIAAGTDVCNIANNHILDFDVEGLFETMVTLENAGILYTGAGLNIYKAREPVVVTKNGLTIGIIGCTDNEPGWNAGKNRPGTFYVNVKKPEELLTEIRSLRPWVDILILTIHWGPNMRQKP</sequence>
<feature type="domain" description="Capsule synthesis protein CapA" evidence="2">
    <location>
        <begin position="39"/>
        <end position="229"/>
    </location>
</feature>
<reference evidence="3" key="1">
    <citation type="journal article" date="2015" name="Nature">
        <title>Complex archaea that bridge the gap between prokaryotes and eukaryotes.</title>
        <authorList>
            <person name="Spang A."/>
            <person name="Saw J.H."/>
            <person name="Jorgensen S.L."/>
            <person name="Zaremba-Niedzwiedzka K."/>
            <person name="Martijn J."/>
            <person name="Lind A.E."/>
            <person name="van Eijk R."/>
            <person name="Schleper C."/>
            <person name="Guy L."/>
            <person name="Ettema T.J."/>
        </authorList>
    </citation>
    <scope>NUCLEOTIDE SEQUENCE</scope>
</reference>
<dbReference type="PANTHER" id="PTHR33393">
    <property type="entry name" value="POLYGLUTAMINE SYNTHESIS ACCESSORY PROTEIN RV0574C-RELATED"/>
    <property type="match status" value="1"/>
</dbReference>
<gene>
    <name evidence="3" type="ORF">LCGC14_2528560</name>
</gene>
<name>A0A0F9AUP3_9ZZZZ</name>
<dbReference type="EMBL" id="LAZR01040973">
    <property type="protein sequence ID" value="KKL13160.1"/>
    <property type="molecule type" value="Genomic_DNA"/>
</dbReference>
<evidence type="ECO:0000313" key="3">
    <source>
        <dbReference type="EMBL" id="KKL13160.1"/>
    </source>
</evidence>
<dbReference type="AlphaFoldDB" id="A0A0F9AUP3"/>
<protein>
    <recommendedName>
        <fullName evidence="2">Capsule synthesis protein CapA domain-containing protein</fullName>
    </recommendedName>
</protein>
<organism evidence="3">
    <name type="scientific">marine sediment metagenome</name>
    <dbReference type="NCBI Taxonomy" id="412755"/>
    <lineage>
        <taxon>unclassified sequences</taxon>
        <taxon>metagenomes</taxon>
        <taxon>ecological metagenomes</taxon>
    </lineage>
</organism>
<evidence type="ECO:0000256" key="1">
    <source>
        <dbReference type="ARBA" id="ARBA00005662"/>
    </source>
</evidence>
<proteinExistence type="inferred from homology"/>
<dbReference type="InterPro" id="IPR029052">
    <property type="entry name" value="Metallo-depent_PP-like"/>
</dbReference>
<dbReference type="SMART" id="SM00854">
    <property type="entry name" value="PGA_cap"/>
    <property type="match status" value="1"/>
</dbReference>
<comment type="caution">
    <text evidence="3">The sequence shown here is derived from an EMBL/GenBank/DDBJ whole genome shotgun (WGS) entry which is preliminary data.</text>
</comment>